<dbReference type="PANTHER" id="PTHR21389:SF0">
    <property type="entry name" value="ETOPOSIDE-INDUCED PROTEIN 2.4 HOMOLOG"/>
    <property type="match status" value="1"/>
</dbReference>
<dbReference type="GeneID" id="92178811"/>
<feature type="compositionally biased region" description="Low complexity" evidence="5">
    <location>
        <begin position="369"/>
        <end position="389"/>
    </location>
</feature>
<proteinExistence type="predicted"/>
<dbReference type="InterPro" id="IPR059112">
    <property type="entry name" value="CysZ/EI24"/>
</dbReference>
<evidence type="ECO:0000313" key="8">
    <source>
        <dbReference type="Proteomes" id="UP001388673"/>
    </source>
</evidence>
<reference evidence="7 8" key="1">
    <citation type="journal article" date="2024" name="bioRxiv">
        <title>Comparative genomics of Cryptococcus and Kwoniella reveals pathogenesis evolution and contrasting karyotype dynamics via intercentromeric recombination or chromosome fusion.</title>
        <authorList>
            <person name="Coelho M.A."/>
            <person name="David-Palma M."/>
            <person name="Shea T."/>
            <person name="Bowers K."/>
            <person name="McGinley-Smith S."/>
            <person name="Mohammad A.W."/>
            <person name="Gnirke A."/>
            <person name="Yurkov A.M."/>
            <person name="Nowrousian M."/>
            <person name="Sun S."/>
            <person name="Cuomo C.A."/>
            <person name="Heitman J."/>
        </authorList>
    </citation>
    <scope>NUCLEOTIDE SEQUENCE [LARGE SCALE GENOMIC DNA]</scope>
    <source>
        <strain evidence="7 8">CBS 13917</strain>
    </source>
</reference>
<name>A0AAW0Z2G9_9TREE</name>
<feature type="transmembrane region" description="Helical" evidence="6">
    <location>
        <begin position="155"/>
        <end position="173"/>
    </location>
</feature>
<evidence type="ECO:0000256" key="6">
    <source>
        <dbReference type="SAM" id="Phobius"/>
    </source>
</evidence>
<dbReference type="RefSeq" id="XP_066804601.1">
    <property type="nucleotide sequence ID" value="XM_066944678.1"/>
</dbReference>
<protein>
    <recommendedName>
        <fullName evidence="9">Etoposide-induced protein 2.4-domain-containing protein</fullName>
    </recommendedName>
</protein>
<dbReference type="KEGG" id="kne:92178811"/>
<comment type="subcellular location">
    <subcellularLocation>
        <location evidence="1">Membrane</location>
        <topology evidence="1">Multi-pass membrane protein</topology>
    </subcellularLocation>
</comment>
<organism evidence="7 8">
    <name type="scientific">Kwoniella newhampshirensis</name>
    <dbReference type="NCBI Taxonomy" id="1651941"/>
    <lineage>
        <taxon>Eukaryota</taxon>
        <taxon>Fungi</taxon>
        <taxon>Dikarya</taxon>
        <taxon>Basidiomycota</taxon>
        <taxon>Agaricomycotina</taxon>
        <taxon>Tremellomycetes</taxon>
        <taxon>Tremellales</taxon>
        <taxon>Cryptococcaceae</taxon>
        <taxon>Kwoniella</taxon>
    </lineage>
</organism>
<feature type="transmembrane region" description="Helical" evidence="6">
    <location>
        <begin position="193"/>
        <end position="214"/>
    </location>
</feature>
<evidence type="ECO:0000256" key="2">
    <source>
        <dbReference type="ARBA" id="ARBA00022692"/>
    </source>
</evidence>
<dbReference type="Pfam" id="PF07264">
    <property type="entry name" value="EI24"/>
    <property type="match status" value="1"/>
</dbReference>
<feature type="transmembrane region" description="Helical" evidence="6">
    <location>
        <begin position="279"/>
        <end position="301"/>
    </location>
</feature>
<evidence type="ECO:0008006" key="9">
    <source>
        <dbReference type="Google" id="ProtNLM"/>
    </source>
</evidence>
<gene>
    <name evidence="7" type="ORF">IAR55_001552</name>
</gene>
<dbReference type="PANTHER" id="PTHR21389">
    <property type="entry name" value="P53 INDUCED PROTEIN"/>
    <property type="match status" value="1"/>
</dbReference>
<keyword evidence="8" id="KW-1185">Reference proteome</keyword>
<feature type="region of interest" description="Disordered" evidence="5">
    <location>
        <begin position="369"/>
        <end position="391"/>
    </location>
</feature>
<keyword evidence="2 6" id="KW-0812">Transmembrane</keyword>
<feature type="region of interest" description="Disordered" evidence="5">
    <location>
        <begin position="1"/>
        <end position="66"/>
    </location>
</feature>
<evidence type="ECO:0000256" key="3">
    <source>
        <dbReference type="ARBA" id="ARBA00022989"/>
    </source>
</evidence>
<accession>A0AAW0Z2G9</accession>
<evidence type="ECO:0000313" key="7">
    <source>
        <dbReference type="EMBL" id="KAK8864305.1"/>
    </source>
</evidence>
<evidence type="ECO:0000256" key="5">
    <source>
        <dbReference type="SAM" id="MobiDB-lite"/>
    </source>
</evidence>
<comment type="caution">
    <text evidence="7">The sequence shown here is derived from an EMBL/GenBank/DDBJ whole genome shotgun (WGS) entry which is preliminary data.</text>
</comment>
<feature type="compositionally biased region" description="Polar residues" evidence="5">
    <location>
        <begin position="37"/>
        <end position="51"/>
    </location>
</feature>
<evidence type="ECO:0000256" key="4">
    <source>
        <dbReference type="ARBA" id="ARBA00023136"/>
    </source>
</evidence>
<dbReference type="EMBL" id="JBCAWK010000003">
    <property type="protein sequence ID" value="KAK8864305.1"/>
    <property type="molecule type" value="Genomic_DNA"/>
</dbReference>
<dbReference type="AlphaFoldDB" id="A0AAW0Z2G9"/>
<sequence>MLHRRPTNAGSVSTSTSSNPQSPPSTSSTNKAYTPLRRQSTNLYATNTPSSGPRARYKIPSPLPSPANVGSSSAGYGFTAGGGGGGYGYSGGMGSGLGVDEWIESGEGAGGGWRGIVKKGLERFKLGFRDAVRLERSCNLVWNDRELRTLVLKSTLINLVSLVLLSLSSLIFSPLLVHPVSATMEIRTKEIGMWYNILLSWPVFVMCFWVNASWGPDISKRAEKMLNSSYRYQPSPSGLTSSLPVEPGRTPTPFAWIFASLARILLISDFTLVSRLIGFIPLVGKPGSFAYMCIINAYYCFEWTFTSKHWPLDHRVQYMQDRTAYMLAFGFPTTLLTSFGPPLVKMAIFALIYPFFVIQALQSRPPSPSRLSLLPSTPSPHASLPSSPSGGDGLSLNDPFFSSSNRAAYPWSAGRDFQVKLPLFWLASYALEVLNWLEAALGRDRSGGRGIDATVYGNGLGIRGIERPGKRAM</sequence>
<dbReference type="GO" id="GO:0016236">
    <property type="term" value="P:macroautophagy"/>
    <property type="evidence" value="ECO:0007669"/>
    <property type="project" value="TreeGrafter"/>
</dbReference>
<dbReference type="GO" id="GO:0005783">
    <property type="term" value="C:endoplasmic reticulum"/>
    <property type="evidence" value="ECO:0007669"/>
    <property type="project" value="TreeGrafter"/>
</dbReference>
<dbReference type="Proteomes" id="UP001388673">
    <property type="component" value="Unassembled WGS sequence"/>
</dbReference>
<feature type="compositionally biased region" description="Low complexity" evidence="5">
    <location>
        <begin position="11"/>
        <end position="29"/>
    </location>
</feature>
<keyword evidence="3 6" id="KW-1133">Transmembrane helix</keyword>
<evidence type="ECO:0000256" key="1">
    <source>
        <dbReference type="ARBA" id="ARBA00004141"/>
    </source>
</evidence>
<dbReference type="GO" id="GO:0016020">
    <property type="term" value="C:membrane"/>
    <property type="evidence" value="ECO:0007669"/>
    <property type="project" value="UniProtKB-SubCell"/>
</dbReference>
<feature type="transmembrane region" description="Helical" evidence="6">
    <location>
        <begin position="346"/>
        <end position="362"/>
    </location>
</feature>
<keyword evidence="4 6" id="KW-0472">Membrane</keyword>